<feature type="domain" description="Rhodopsin" evidence="2">
    <location>
        <begin position="49"/>
        <end position="127"/>
    </location>
</feature>
<keyword evidence="4" id="KW-1185">Reference proteome</keyword>
<evidence type="ECO:0000313" key="3">
    <source>
        <dbReference type="EMBL" id="OAG10712.1"/>
    </source>
</evidence>
<dbReference type="InterPro" id="IPR049326">
    <property type="entry name" value="Rhodopsin_dom_fungi"/>
</dbReference>
<dbReference type="Proteomes" id="UP000077069">
    <property type="component" value="Unassembled WGS sequence"/>
</dbReference>
<feature type="transmembrane region" description="Helical" evidence="1">
    <location>
        <begin position="53"/>
        <end position="80"/>
    </location>
</feature>
<gene>
    <name evidence="3" type="ORF">CC84DRAFT_1256483</name>
</gene>
<protein>
    <recommendedName>
        <fullName evidence="2">Rhodopsin domain-containing protein</fullName>
    </recommendedName>
</protein>
<sequence length="129" mass="14095">MHGSCDLARLGELVLEDGGDVDGGEVEIAEGRLERLLHHLGVDAAAYDMFRDLVWILLGIVIPDAVIYNLISLFGCRPIAASWDLSLATTAKCLDQLTKYMALSVLTIIIDVFELVLIPIVIPLQMSKC</sequence>
<evidence type="ECO:0000256" key="1">
    <source>
        <dbReference type="SAM" id="Phobius"/>
    </source>
</evidence>
<accession>A0A177CUY1</accession>
<organism evidence="3 4">
    <name type="scientific">Paraphaeosphaeria sporulosa</name>
    <dbReference type="NCBI Taxonomy" id="1460663"/>
    <lineage>
        <taxon>Eukaryota</taxon>
        <taxon>Fungi</taxon>
        <taxon>Dikarya</taxon>
        <taxon>Ascomycota</taxon>
        <taxon>Pezizomycotina</taxon>
        <taxon>Dothideomycetes</taxon>
        <taxon>Pleosporomycetidae</taxon>
        <taxon>Pleosporales</taxon>
        <taxon>Massarineae</taxon>
        <taxon>Didymosphaeriaceae</taxon>
        <taxon>Paraphaeosphaeria</taxon>
    </lineage>
</organism>
<dbReference type="RefSeq" id="XP_018041077.1">
    <property type="nucleotide sequence ID" value="XM_018184630.1"/>
</dbReference>
<name>A0A177CUY1_9PLEO</name>
<dbReference type="AlphaFoldDB" id="A0A177CUY1"/>
<dbReference type="EMBL" id="KV441549">
    <property type="protein sequence ID" value="OAG10712.1"/>
    <property type="molecule type" value="Genomic_DNA"/>
</dbReference>
<feature type="transmembrane region" description="Helical" evidence="1">
    <location>
        <begin position="100"/>
        <end position="122"/>
    </location>
</feature>
<reference evidence="3 4" key="1">
    <citation type="submission" date="2016-05" db="EMBL/GenBank/DDBJ databases">
        <title>Comparative analysis of secretome profiles of manganese(II)-oxidizing ascomycete fungi.</title>
        <authorList>
            <consortium name="DOE Joint Genome Institute"/>
            <person name="Zeiner C.A."/>
            <person name="Purvine S.O."/>
            <person name="Zink E.M."/>
            <person name="Wu S."/>
            <person name="Pasa-Tolic L."/>
            <person name="Chaput D.L."/>
            <person name="Haridas S."/>
            <person name="Grigoriev I.V."/>
            <person name="Santelli C.M."/>
            <person name="Hansel C.M."/>
        </authorList>
    </citation>
    <scope>NUCLEOTIDE SEQUENCE [LARGE SCALE GENOMIC DNA]</scope>
    <source>
        <strain evidence="3 4">AP3s5-JAC2a</strain>
    </source>
</reference>
<keyword evidence="1" id="KW-1133">Transmembrane helix</keyword>
<evidence type="ECO:0000313" key="4">
    <source>
        <dbReference type="Proteomes" id="UP000077069"/>
    </source>
</evidence>
<dbReference type="InParanoid" id="A0A177CUY1"/>
<keyword evidence="1" id="KW-0812">Transmembrane</keyword>
<dbReference type="Pfam" id="PF20684">
    <property type="entry name" value="Fung_rhodopsin"/>
    <property type="match status" value="1"/>
</dbReference>
<keyword evidence="1" id="KW-0472">Membrane</keyword>
<evidence type="ECO:0000259" key="2">
    <source>
        <dbReference type="Pfam" id="PF20684"/>
    </source>
</evidence>
<dbReference type="OrthoDB" id="444631at2759"/>
<proteinExistence type="predicted"/>
<dbReference type="GeneID" id="28768116"/>